<keyword evidence="7 12" id="KW-0732">Signal</keyword>
<dbReference type="PROSITE" id="PS01151">
    <property type="entry name" value="FIMBRIAL_USHER"/>
    <property type="match status" value="1"/>
</dbReference>
<feature type="domain" description="PapC-like C-terminal" evidence="13">
    <location>
        <begin position="763"/>
        <end position="829"/>
    </location>
</feature>
<evidence type="ECO:0000313" key="15">
    <source>
        <dbReference type="EMBL" id="RJF55027.1"/>
    </source>
</evidence>
<dbReference type="FunFam" id="2.60.40.2610:FF:000001">
    <property type="entry name" value="Outer membrane fimbrial usher protein"/>
    <property type="match status" value="1"/>
</dbReference>
<feature type="domain" description="PapC N-terminal" evidence="14">
    <location>
        <begin position="33"/>
        <end position="180"/>
    </location>
</feature>
<dbReference type="GO" id="GO:0009297">
    <property type="term" value="P:pilus assembly"/>
    <property type="evidence" value="ECO:0007669"/>
    <property type="project" value="InterPro"/>
</dbReference>
<dbReference type="SUPFAM" id="SSF141729">
    <property type="entry name" value="FimD N-terminal domain-like"/>
    <property type="match status" value="1"/>
</dbReference>
<dbReference type="Pfam" id="PF13953">
    <property type="entry name" value="PapC_C"/>
    <property type="match status" value="1"/>
</dbReference>
<evidence type="ECO:0000256" key="8">
    <source>
        <dbReference type="ARBA" id="ARBA00023136"/>
    </source>
</evidence>
<dbReference type="FunFam" id="2.60.40.3110:FF:000001">
    <property type="entry name" value="Putative fimbrial outer membrane usher"/>
    <property type="match status" value="1"/>
</dbReference>
<dbReference type="GO" id="GO:0009279">
    <property type="term" value="C:cell outer membrane"/>
    <property type="evidence" value="ECO:0007669"/>
    <property type="project" value="UniProtKB-SubCell"/>
</dbReference>
<dbReference type="GO" id="GO:0015473">
    <property type="term" value="F:fimbrial usher porin activity"/>
    <property type="evidence" value="ECO:0007669"/>
    <property type="project" value="InterPro"/>
</dbReference>
<organism evidence="15 16">
    <name type="scientific">Serratia inhibens</name>
    <dbReference type="NCBI Taxonomy" id="2338073"/>
    <lineage>
        <taxon>Bacteria</taxon>
        <taxon>Pseudomonadati</taxon>
        <taxon>Pseudomonadota</taxon>
        <taxon>Gammaproteobacteria</taxon>
        <taxon>Enterobacterales</taxon>
        <taxon>Yersiniaceae</taxon>
        <taxon>Serratia</taxon>
    </lineage>
</organism>
<keyword evidence="6 11" id="KW-0812">Transmembrane</keyword>
<dbReference type="PANTHER" id="PTHR30451">
    <property type="entry name" value="OUTER MEMBRANE USHER PROTEIN"/>
    <property type="match status" value="1"/>
</dbReference>
<dbReference type="InterPro" id="IPR037224">
    <property type="entry name" value="PapC_N_sf"/>
</dbReference>
<comment type="similarity">
    <text evidence="2 11">Belongs to the fimbrial export usher family.</text>
</comment>
<dbReference type="Pfam" id="PF00577">
    <property type="entry name" value="Usher"/>
    <property type="match status" value="1"/>
</dbReference>
<dbReference type="AlphaFoldDB" id="A0AA93BVW2"/>
<reference evidence="15 16" key="1">
    <citation type="submission" date="2018-09" db="EMBL/GenBank/DDBJ databases">
        <title>Draft genome of a novel serratia sp. strain with antifungal activity.</title>
        <authorList>
            <person name="Dichmann S.I."/>
            <person name="Park B.P."/>
            <person name="Pathiraja D."/>
            <person name="Choi I.-G."/>
            <person name="Stougaard P."/>
            <person name="Hennessy R.C."/>
        </authorList>
    </citation>
    <scope>NUCLEOTIDE SEQUENCE [LARGE SCALE GENOMIC DNA]</scope>
    <source>
        <strain evidence="15 16">S40</strain>
    </source>
</reference>
<evidence type="ECO:0000256" key="10">
    <source>
        <dbReference type="ARBA" id="ARBA00023237"/>
    </source>
</evidence>
<name>A0AA93BVW2_9GAMM</name>
<dbReference type="InterPro" id="IPR042186">
    <property type="entry name" value="FimD_plug_dom"/>
</dbReference>
<dbReference type="Gene3D" id="3.10.20.410">
    <property type="match status" value="1"/>
</dbReference>
<keyword evidence="4" id="KW-1134">Transmembrane beta strand</keyword>
<dbReference type="Proteomes" id="UP000284338">
    <property type="component" value="Unassembled WGS sequence"/>
</dbReference>
<evidence type="ECO:0000256" key="6">
    <source>
        <dbReference type="ARBA" id="ARBA00022692"/>
    </source>
</evidence>
<evidence type="ECO:0000256" key="3">
    <source>
        <dbReference type="ARBA" id="ARBA00022448"/>
    </source>
</evidence>
<evidence type="ECO:0000256" key="11">
    <source>
        <dbReference type="RuleBase" id="RU003884"/>
    </source>
</evidence>
<dbReference type="Gene3D" id="2.60.40.2070">
    <property type="match status" value="1"/>
</dbReference>
<evidence type="ECO:0000256" key="4">
    <source>
        <dbReference type="ARBA" id="ARBA00022452"/>
    </source>
</evidence>
<evidence type="ECO:0000256" key="1">
    <source>
        <dbReference type="ARBA" id="ARBA00004571"/>
    </source>
</evidence>
<keyword evidence="3 11" id="KW-0813">Transport</keyword>
<dbReference type="InterPro" id="IPR025949">
    <property type="entry name" value="PapC-like_C"/>
</dbReference>
<evidence type="ECO:0000313" key="16">
    <source>
        <dbReference type="Proteomes" id="UP000284338"/>
    </source>
</evidence>
<keyword evidence="10 11" id="KW-0998">Cell outer membrane</keyword>
<comment type="caution">
    <text evidence="15">The sequence shown here is derived from an EMBL/GenBank/DDBJ whole genome shotgun (WGS) entry which is preliminary data.</text>
</comment>
<comment type="subcellular location">
    <subcellularLocation>
        <location evidence="1 11">Cell outer membrane</location>
        <topology evidence="1 11">Multi-pass membrane protein</topology>
    </subcellularLocation>
</comment>
<dbReference type="InterPro" id="IPR000015">
    <property type="entry name" value="Fimb_usher"/>
</dbReference>
<evidence type="ECO:0000256" key="5">
    <source>
        <dbReference type="ARBA" id="ARBA00022558"/>
    </source>
</evidence>
<feature type="chain" id="PRO_5041729976" evidence="12">
    <location>
        <begin position="30"/>
        <end position="847"/>
    </location>
</feature>
<evidence type="ECO:0000256" key="7">
    <source>
        <dbReference type="ARBA" id="ARBA00022729"/>
    </source>
</evidence>
<dbReference type="InterPro" id="IPR043142">
    <property type="entry name" value="PapC-like_C_sf"/>
</dbReference>
<feature type="signal peptide" evidence="12">
    <location>
        <begin position="1"/>
        <end position="29"/>
    </location>
</feature>
<dbReference type="Pfam" id="PF13954">
    <property type="entry name" value="PapC_N"/>
    <property type="match status" value="1"/>
</dbReference>
<proteinExistence type="inferred from homology"/>
<evidence type="ECO:0000259" key="13">
    <source>
        <dbReference type="Pfam" id="PF13953"/>
    </source>
</evidence>
<dbReference type="PANTHER" id="PTHR30451:SF21">
    <property type="entry name" value="FIMBRIAL USHER DOMAIN-CONTAINING PROTEIN YDET-RELATED"/>
    <property type="match status" value="1"/>
</dbReference>
<keyword evidence="8 11" id="KW-0472">Membrane</keyword>
<evidence type="ECO:0000259" key="14">
    <source>
        <dbReference type="Pfam" id="PF13954"/>
    </source>
</evidence>
<dbReference type="InterPro" id="IPR025885">
    <property type="entry name" value="PapC_N"/>
</dbReference>
<dbReference type="Gene3D" id="2.60.40.3110">
    <property type="match status" value="1"/>
</dbReference>
<dbReference type="EMBL" id="QYYG01000004">
    <property type="protein sequence ID" value="RJF55027.1"/>
    <property type="molecule type" value="Genomic_DNA"/>
</dbReference>
<dbReference type="Gene3D" id="2.60.40.2610">
    <property type="entry name" value="Outer membrane usher protein FimD, plug domain"/>
    <property type="match status" value="1"/>
</dbReference>
<evidence type="ECO:0000256" key="2">
    <source>
        <dbReference type="ARBA" id="ARBA00008064"/>
    </source>
</evidence>
<evidence type="ECO:0000256" key="12">
    <source>
        <dbReference type="SAM" id="SignalP"/>
    </source>
</evidence>
<dbReference type="InterPro" id="IPR018030">
    <property type="entry name" value="Fimbrial_membr_usher_CS"/>
</dbReference>
<keyword evidence="5 11" id="KW-1029">Fimbrium biogenesis</keyword>
<sequence>MNNIIYNRFRIAKLSWLVVLTFVAAPINAQDFFNPKLLELGKTNKDKINLSRFESGGQVPGTYRVDILLEGRVVDSRDVVFFLGKDNTGKENLQPCLSVDLLKNFGVKTDIFPALKPVEGSQCANIAAIPQASAEFIFSSQQLVISVPQAALLHMPRGYVPSTKWDEGISALLLNYSFNGSQNSVRGDYGQNNNNQFLNLRPGMNLGAWRLRNYSTWSRDSNGEDKWNTVYSYAQRDIIGLNSQLILGDSSSPSDIFDSVPFRGMQVASDDEMLPESLRGYAPVIRGIARSNAQVIVRQNGYNIYQSYVAPGAFEITDMYPTGSSGDLQVTIKESDGSEQHSTIPFASLPVLQREGRVKYSITGGQYRAYSNNVEKTPFGQITGIYGLPYDITLYGGNQMSSKYQSLAFGIGKNMGDFGALSSDMTQAWSTLKDDKKTTGQSWRLRYSKNVIETGTNFAIAGYRYSTDGFYGLQEVLDSYRDWNAWLPERRRNRAEMLLNQRLGSDFGALSFNLVNEDYWDSQRRMQSIGLGYNNNWGGISYSLNYSYNRYARGYSSSSDRRIERDQIVAFNISVPLDRWLSNTRVNYGLNSSQRGSTTNTLGINGSLLDDKNLSWSLQQGYSSKGEGNSGQAHIDYRGTYGEFSTGYGYDRYARRINYGIQGGIVAHADGITLGQPLGETVALVKATGAAGVSVNNQTGVKTDFRGYTLVPYVSPYRENDISLDTETLANDVDLSLTNSTVVPTRGAVVKADFDVRVGNRVLMTLRLPGSGAVPFGAIATQTSSDTDSASIVGDRGEVYLTGLPEKGSLFVQWGARVTEQCQVDYQLEHQPEQNVSRINALCHLNN</sequence>
<dbReference type="RefSeq" id="WP_119804695.1">
    <property type="nucleotide sequence ID" value="NZ_QYYG01000004.1"/>
</dbReference>
<gene>
    <name evidence="15" type="ORF">D4100_15325</name>
</gene>
<protein>
    <submittedName>
        <fullName evidence="15">Fimbrial biogenesis outer membrane usher protein</fullName>
    </submittedName>
</protein>
<keyword evidence="16" id="KW-1185">Reference proteome</keyword>
<dbReference type="FunFam" id="3.10.20.410:FF:000001">
    <property type="entry name" value="Fimbrial outer membrane usher protein"/>
    <property type="match status" value="1"/>
</dbReference>
<evidence type="ECO:0000256" key="9">
    <source>
        <dbReference type="ARBA" id="ARBA00023157"/>
    </source>
</evidence>
<accession>A0AA93BVW2</accession>
<keyword evidence="9" id="KW-1015">Disulfide bond</keyword>